<name>A0A7S1AJX8_NOCSC</name>
<reference evidence="3" key="1">
    <citation type="submission" date="2021-01" db="EMBL/GenBank/DDBJ databases">
        <authorList>
            <person name="Corre E."/>
            <person name="Pelletier E."/>
            <person name="Niang G."/>
            <person name="Scheremetjew M."/>
            <person name="Finn R."/>
            <person name="Kale V."/>
            <person name="Holt S."/>
            <person name="Cochrane G."/>
            <person name="Meng A."/>
            <person name="Brown T."/>
            <person name="Cohen L."/>
        </authorList>
    </citation>
    <scope>NUCLEOTIDE SEQUENCE</scope>
</reference>
<sequence>MLRTSIRAVLPQRALAQAKKKAKTKKTTTTTSTQAPLVPYIPPELTKETVGFFNNQPRTKALLELVFSPLDPSETESDRKDYEEARAEYDTLEERSRRLYEAHERRADERVWKAVQQLPEDLYEEAVQSNSPVPPSLLFHARHREDIFSGLDAKERRYLQCFHNLMYVRYPHSDEKKKHPERFLVPETQVVSRQKEAAMAIKKVKKR</sequence>
<evidence type="ECO:0000256" key="1">
    <source>
        <dbReference type="SAM" id="Coils"/>
    </source>
</evidence>
<keyword evidence="1" id="KW-0175">Coiled coil</keyword>
<feature type="region of interest" description="Disordered" evidence="2">
    <location>
        <begin position="17"/>
        <end position="37"/>
    </location>
</feature>
<accession>A0A7S1AJX8</accession>
<feature type="coiled-coil region" evidence="1">
    <location>
        <begin position="75"/>
        <end position="102"/>
    </location>
</feature>
<protein>
    <submittedName>
        <fullName evidence="3">Uncharacterized protein</fullName>
    </submittedName>
</protein>
<dbReference type="AlphaFoldDB" id="A0A7S1AJX8"/>
<evidence type="ECO:0000313" key="3">
    <source>
        <dbReference type="EMBL" id="CAD8856703.1"/>
    </source>
</evidence>
<gene>
    <name evidence="3" type="ORF">NSCI0253_LOCUS31055</name>
</gene>
<dbReference type="EMBL" id="HBFQ01043806">
    <property type="protein sequence ID" value="CAD8856703.1"/>
    <property type="molecule type" value="Transcribed_RNA"/>
</dbReference>
<organism evidence="3">
    <name type="scientific">Noctiluca scintillans</name>
    <name type="common">Sea sparkle</name>
    <name type="synonym">Red tide dinoflagellate</name>
    <dbReference type="NCBI Taxonomy" id="2966"/>
    <lineage>
        <taxon>Eukaryota</taxon>
        <taxon>Sar</taxon>
        <taxon>Alveolata</taxon>
        <taxon>Dinophyceae</taxon>
        <taxon>Noctilucales</taxon>
        <taxon>Noctilucaceae</taxon>
        <taxon>Noctiluca</taxon>
    </lineage>
</organism>
<proteinExistence type="predicted"/>
<evidence type="ECO:0000256" key="2">
    <source>
        <dbReference type="SAM" id="MobiDB-lite"/>
    </source>
</evidence>